<protein>
    <submittedName>
        <fullName evidence="4">L-fuculose-phosphate aldolase</fullName>
    </submittedName>
</protein>
<dbReference type="Proteomes" id="UP000184159">
    <property type="component" value="Unassembled WGS sequence"/>
</dbReference>
<keyword evidence="2" id="KW-0456">Lyase</keyword>
<dbReference type="PANTHER" id="PTHR22789:SF0">
    <property type="entry name" value="3-OXO-TETRONATE 4-PHOSPHATE DECARBOXYLASE-RELATED"/>
    <property type="match status" value="1"/>
</dbReference>
<dbReference type="GO" id="GO:0005829">
    <property type="term" value="C:cytosol"/>
    <property type="evidence" value="ECO:0007669"/>
    <property type="project" value="TreeGrafter"/>
</dbReference>
<dbReference type="InterPro" id="IPR036409">
    <property type="entry name" value="Aldolase_II/adducin_N_sf"/>
</dbReference>
<keyword evidence="1" id="KW-0479">Metal-binding</keyword>
<dbReference type="GO" id="GO:0016832">
    <property type="term" value="F:aldehyde-lyase activity"/>
    <property type="evidence" value="ECO:0007669"/>
    <property type="project" value="TreeGrafter"/>
</dbReference>
<dbReference type="GO" id="GO:0019323">
    <property type="term" value="P:pentose catabolic process"/>
    <property type="evidence" value="ECO:0007669"/>
    <property type="project" value="TreeGrafter"/>
</dbReference>
<evidence type="ECO:0000313" key="4">
    <source>
        <dbReference type="EMBL" id="SHF44232.1"/>
    </source>
</evidence>
<feature type="domain" description="Class II aldolase/adducin N-terminal" evidence="3">
    <location>
        <begin position="8"/>
        <end position="184"/>
    </location>
</feature>
<name>A0A1M5BPQ8_VIBGA</name>
<sequence>MLMKYEREEIIETCKKLVTHGLTIGTGGNISVFDRQQGLMAISASGVDYFSAKPEDIVILDMDGKIVDSQRKPSSEWSMHKVFYDRRDDINAVVHAHSTYATVLATLRQGLPASNYLVAFSGLDVRCANYETFGTPELAEAAYEAMIDRKAVLLANHGLLAGSGTLDAAFNIAEEIEHCCKIHCIASAMGKPVVLPEDEMILMQEKFKTYGQPQK</sequence>
<evidence type="ECO:0000313" key="5">
    <source>
        <dbReference type="Proteomes" id="UP000184159"/>
    </source>
</evidence>
<dbReference type="EMBL" id="FQUH01000010">
    <property type="protein sequence ID" value="SHF44232.1"/>
    <property type="molecule type" value="Genomic_DNA"/>
</dbReference>
<organism evidence="4 5">
    <name type="scientific">Vibrio gazogenes DSM 21264 = NBRC 103151</name>
    <dbReference type="NCBI Taxonomy" id="1123492"/>
    <lineage>
        <taxon>Bacteria</taxon>
        <taxon>Pseudomonadati</taxon>
        <taxon>Pseudomonadota</taxon>
        <taxon>Gammaproteobacteria</taxon>
        <taxon>Vibrionales</taxon>
        <taxon>Vibrionaceae</taxon>
        <taxon>Vibrio</taxon>
    </lineage>
</organism>
<evidence type="ECO:0000259" key="3">
    <source>
        <dbReference type="SMART" id="SM01007"/>
    </source>
</evidence>
<proteinExistence type="predicted"/>
<dbReference type="InterPro" id="IPR001303">
    <property type="entry name" value="Aldolase_II/adducin_N"/>
</dbReference>
<dbReference type="InterPro" id="IPR050197">
    <property type="entry name" value="Aldolase_class_II_sugar_metab"/>
</dbReference>
<dbReference type="SUPFAM" id="SSF53639">
    <property type="entry name" value="AraD/HMP-PK domain-like"/>
    <property type="match status" value="1"/>
</dbReference>
<keyword evidence="5" id="KW-1185">Reference proteome</keyword>
<evidence type="ECO:0000256" key="2">
    <source>
        <dbReference type="ARBA" id="ARBA00023239"/>
    </source>
</evidence>
<evidence type="ECO:0000256" key="1">
    <source>
        <dbReference type="ARBA" id="ARBA00022723"/>
    </source>
</evidence>
<dbReference type="Gene3D" id="3.40.225.10">
    <property type="entry name" value="Class II aldolase/adducin N-terminal domain"/>
    <property type="match status" value="1"/>
</dbReference>
<dbReference type="Pfam" id="PF00596">
    <property type="entry name" value="Aldolase_II"/>
    <property type="match status" value="1"/>
</dbReference>
<accession>A0A1M5BPQ8</accession>
<reference evidence="5" key="1">
    <citation type="submission" date="2016-11" db="EMBL/GenBank/DDBJ databases">
        <authorList>
            <person name="Varghese N."/>
            <person name="Submissions S."/>
        </authorList>
    </citation>
    <scope>NUCLEOTIDE SEQUENCE [LARGE SCALE GENOMIC DNA]</scope>
    <source>
        <strain evidence="5">DSM 21264</strain>
    </source>
</reference>
<dbReference type="NCBIfam" id="NF005302">
    <property type="entry name" value="PRK06833.1"/>
    <property type="match status" value="1"/>
</dbReference>
<dbReference type="AlphaFoldDB" id="A0A1M5BPQ8"/>
<gene>
    <name evidence="4" type="ORF">SAMN02745781_02276</name>
</gene>
<dbReference type="GO" id="GO:0046872">
    <property type="term" value="F:metal ion binding"/>
    <property type="evidence" value="ECO:0007669"/>
    <property type="project" value="UniProtKB-KW"/>
</dbReference>
<dbReference type="SMART" id="SM01007">
    <property type="entry name" value="Aldolase_II"/>
    <property type="match status" value="1"/>
</dbReference>
<dbReference type="PANTHER" id="PTHR22789">
    <property type="entry name" value="FUCULOSE PHOSPHATE ALDOLASE"/>
    <property type="match status" value="1"/>
</dbReference>